<dbReference type="Proteomes" id="UP000693970">
    <property type="component" value="Unassembled WGS sequence"/>
</dbReference>
<evidence type="ECO:0000313" key="2">
    <source>
        <dbReference type="Proteomes" id="UP000693970"/>
    </source>
</evidence>
<sequence length="206" mass="23775">MKEILDNPMEPFGGGVPIVFSEDFTKLSPVGVVPLYKFDKSFIWKEIINLFMEFKNIHRFDRDPQWGKLLRRFRKLGPDIEDVAIINTRVVEAKNNGPLEKKILPVMFMQQKQILIEMAINDAIFAKHLEETHSKDPNVQLRMHTLCIKAGTLRLHVRGTGNEYHPMQPKAQDIIYAAVGEAHVRDKSNKYHDPLLKLYDGRPLCA</sequence>
<evidence type="ECO:0000313" key="1">
    <source>
        <dbReference type="EMBL" id="KAG7356970.1"/>
    </source>
</evidence>
<accession>A0A9K3L8M8</accession>
<reference evidence="1" key="2">
    <citation type="submission" date="2021-04" db="EMBL/GenBank/DDBJ databases">
        <authorList>
            <person name="Podell S."/>
        </authorList>
    </citation>
    <scope>NUCLEOTIDE SEQUENCE</scope>
    <source>
        <strain evidence="1">Hildebrandi</strain>
    </source>
</reference>
<organism evidence="1 2">
    <name type="scientific">Nitzschia inconspicua</name>
    <dbReference type="NCBI Taxonomy" id="303405"/>
    <lineage>
        <taxon>Eukaryota</taxon>
        <taxon>Sar</taxon>
        <taxon>Stramenopiles</taxon>
        <taxon>Ochrophyta</taxon>
        <taxon>Bacillariophyta</taxon>
        <taxon>Bacillariophyceae</taxon>
        <taxon>Bacillariophycidae</taxon>
        <taxon>Bacillariales</taxon>
        <taxon>Bacillariaceae</taxon>
        <taxon>Nitzschia</taxon>
    </lineage>
</organism>
<keyword evidence="2" id="KW-1185">Reference proteome</keyword>
<protein>
    <submittedName>
        <fullName evidence="1">Uncharacterized protein</fullName>
    </submittedName>
</protein>
<dbReference type="OrthoDB" id="129520at2759"/>
<dbReference type="EMBL" id="JAGRRH010000015">
    <property type="protein sequence ID" value="KAG7356970.1"/>
    <property type="molecule type" value="Genomic_DNA"/>
</dbReference>
<reference evidence="1" key="1">
    <citation type="journal article" date="2021" name="Sci. Rep.">
        <title>Diploid genomic architecture of Nitzschia inconspicua, an elite biomass production diatom.</title>
        <authorList>
            <person name="Oliver A."/>
            <person name="Podell S."/>
            <person name="Pinowska A."/>
            <person name="Traller J.C."/>
            <person name="Smith S.R."/>
            <person name="McClure R."/>
            <person name="Beliaev A."/>
            <person name="Bohutskyi P."/>
            <person name="Hill E.A."/>
            <person name="Rabines A."/>
            <person name="Zheng H."/>
            <person name="Allen L.Z."/>
            <person name="Kuo A."/>
            <person name="Grigoriev I.V."/>
            <person name="Allen A.E."/>
            <person name="Hazlebeck D."/>
            <person name="Allen E.E."/>
        </authorList>
    </citation>
    <scope>NUCLEOTIDE SEQUENCE</scope>
    <source>
        <strain evidence="1">Hildebrandi</strain>
    </source>
</reference>
<dbReference type="AlphaFoldDB" id="A0A9K3L8M8"/>
<gene>
    <name evidence="1" type="ORF">IV203_001658</name>
</gene>
<proteinExistence type="predicted"/>
<comment type="caution">
    <text evidence="1">The sequence shown here is derived from an EMBL/GenBank/DDBJ whole genome shotgun (WGS) entry which is preliminary data.</text>
</comment>
<name>A0A9K3L8M8_9STRA</name>